<dbReference type="EMBL" id="SJLU01000020">
    <property type="protein sequence ID" value="TBX87236.1"/>
    <property type="molecule type" value="Genomic_DNA"/>
</dbReference>
<dbReference type="AlphaFoldDB" id="A0A8G2MMB6"/>
<dbReference type="Proteomes" id="UP000291866">
    <property type="component" value="Unassembled WGS sequence"/>
</dbReference>
<proteinExistence type="predicted"/>
<dbReference type="InterPro" id="IPR052163">
    <property type="entry name" value="DGC-Regulatory_Protein"/>
</dbReference>
<feature type="domain" description="GGDEF" evidence="1">
    <location>
        <begin position="20"/>
        <end position="128"/>
    </location>
</feature>
<evidence type="ECO:0000259" key="1">
    <source>
        <dbReference type="PROSITE" id="PS50887"/>
    </source>
</evidence>
<organism evidence="2 3">
    <name type="scientific">Rhizobium leguminosarum bv. viciae</name>
    <dbReference type="NCBI Taxonomy" id="387"/>
    <lineage>
        <taxon>Bacteria</taxon>
        <taxon>Pseudomonadati</taxon>
        <taxon>Pseudomonadota</taxon>
        <taxon>Alphaproteobacteria</taxon>
        <taxon>Hyphomicrobiales</taxon>
        <taxon>Rhizobiaceae</taxon>
        <taxon>Rhizobium/Agrobacterium group</taxon>
        <taxon>Rhizobium</taxon>
    </lineage>
</organism>
<dbReference type="SMART" id="SM00267">
    <property type="entry name" value="GGDEF"/>
    <property type="match status" value="1"/>
</dbReference>
<accession>A0A8G2MMB6</accession>
<sequence length="128" mass="14211">MGAGDDRHRPFQQPHRLLRAAVVVSAAWPIGDKSINDRYGQAAGDRVLQVFADDLTARCRPGDTAARLGGEEFALVLTEIMPRRAELIRKALEARRFFSLPGADFPQRHPDWCLGPKRRSAVPVQVLA</sequence>
<dbReference type="PROSITE" id="PS50887">
    <property type="entry name" value="GGDEF"/>
    <property type="match status" value="1"/>
</dbReference>
<dbReference type="PANTHER" id="PTHR46663:SF2">
    <property type="entry name" value="GGDEF DOMAIN-CONTAINING PROTEIN"/>
    <property type="match status" value="1"/>
</dbReference>
<dbReference type="Pfam" id="PF00990">
    <property type="entry name" value="GGDEF"/>
    <property type="match status" value="1"/>
</dbReference>
<protein>
    <submittedName>
        <fullName evidence="2">Diguanylate cyclase</fullName>
    </submittedName>
</protein>
<dbReference type="SUPFAM" id="SSF55073">
    <property type="entry name" value="Nucleotide cyclase"/>
    <property type="match status" value="1"/>
</dbReference>
<comment type="caution">
    <text evidence="2">The sequence shown here is derived from an EMBL/GenBank/DDBJ whole genome shotgun (WGS) entry which is preliminary data.</text>
</comment>
<evidence type="ECO:0000313" key="2">
    <source>
        <dbReference type="EMBL" id="TBX87236.1"/>
    </source>
</evidence>
<dbReference type="NCBIfam" id="TIGR00254">
    <property type="entry name" value="GGDEF"/>
    <property type="match status" value="1"/>
</dbReference>
<reference evidence="2 3" key="1">
    <citation type="submission" date="2019-02" db="EMBL/GenBank/DDBJ databases">
        <title>The competitiveness to form nodules shapes the capacities of Rhizobium leguminosarum sv viciae communities to promote symbiosis with specific hosts.</title>
        <authorList>
            <person name="Boivin S."/>
            <person name="Lepetit M."/>
        </authorList>
    </citation>
    <scope>NUCLEOTIDE SEQUENCE [LARGE SCALE GENOMIC DNA]</scope>
    <source>
        <strain evidence="2 3">SPF4F3</strain>
    </source>
</reference>
<dbReference type="PANTHER" id="PTHR46663">
    <property type="entry name" value="DIGUANYLATE CYCLASE DGCT-RELATED"/>
    <property type="match status" value="1"/>
</dbReference>
<name>A0A8G2MMB6_RHILV</name>
<dbReference type="Gene3D" id="3.30.70.270">
    <property type="match status" value="1"/>
</dbReference>
<evidence type="ECO:0000313" key="3">
    <source>
        <dbReference type="Proteomes" id="UP000291866"/>
    </source>
</evidence>
<dbReference type="InterPro" id="IPR029787">
    <property type="entry name" value="Nucleotide_cyclase"/>
</dbReference>
<dbReference type="InterPro" id="IPR043128">
    <property type="entry name" value="Rev_trsase/Diguanyl_cyclase"/>
</dbReference>
<dbReference type="InterPro" id="IPR000160">
    <property type="entry name" value="GGDEF_dom"/>
</dbReference>
<gene>
    <name evidence="2" type="ORF">E0H31_29675</name>
</gene>